<dbReference type="InterPro" id="IPR001584">
    <property type="entry name" value="Integrase_cat-core"/>
</dbReference>
<evidence type="ECO:0000256" key="5">
    <source>
        <dbReference type="ARBA" id="ARBA00048173"/>
    </source>
</evidence>
<protein>
    <recommendedName>
        <fullName evidence="8">Integrase catalytic domain-containing protein</fullName>
    </recommendedName>
</protein>
<dbReference type="GO" id="GO:0016787">
    <property type="term" value="F:hydrolase activity"/>
    <property type="evidence" value="ECO:0007669"/>
    <property type="project" value="UniProtKB-KW"/>
</dbReference>
<feature type="domain" description="Integrase catalytic" evidence="8">
    <location>
        <begin position="5"/>
        <end position="184"/>
    </location>
</feature>
<evidence type="ECO:0000256" key="7">
    <source>
        <dbReference type="SAM" id="MobiDB-lite"/>
    </source>
</evidence>
<feature type="non-terminal residue" evidence="9">
    <location>
        <position position="550"/>
    </location>
</feature>
<reference evidence="9 10" key="1">
    <citation type="submission" date="2016-03" db="EMBL/GenBank/DDBJ databases">
        <title>Comparative genomics of the ectomycorrhizal sister species Rhizopogon vinicolor and Rhizopogon vesiculosus (Basidiomycota: Boletales) reveals a divergence of the mating type B locus.</title>
        <authorList>
            <person name="Mujic A.B."/>
            <person name="Kuo A."/>
            <person name="Tritt A."/>
            <person name="Lipzen A."/>
            <person name="Chen C."/>
            <person name="Johnson J."/>
            <person name="Sharma A."/>
            <person name="Barry K."/>
            <person name="Grigoriev I.V."/>
            <person name="Spatafora J.W."/>
        </authorList>
    </citation>
    <scope>NUCLEOTIDE SEQUENCE [LARGE SCALE GENOMIC DNA]</scope>
    <source>
        <strain evidence="9 10">AM-OR11-056</strain>
    </source>
</reference>
<keyword evidence="4" id="KW-0694">RNA-binding</keyword>
<dbReference type="EMBL" id="LVVM01004382">
    <property type="protein sequence ID" value="OJA13049.1"/>
    <property type="molecule type" value="Genomic_DNA"/>
</dbReference>
<dbReference type="GO" id="GO:0003887">
    <property type="term" value="F:DNA-directed DNA polymerase activity"/>
    <property type="evidence" value="ECO:0007669"/>
    <property type="project" value="UniProtKB-EC"/>
</dbReference>
<dbReference type="PANTHER" id="PTHR42648">
    <property type="entry name" value="TRANSPOSASE, PUTATIVE-RELATED"/>
    <property type="match status" value="1"/>
</dbReference>
<feature type="compositionally biased region" description="Pro residues" evidence="7">
    <location>
        <begin position="287"/>
        <end position="302"/>
    </location>
</feature>
<dbReference type="STRING" id="180088.A0A1J8QHF4"/>
<dbReference type="GO" id="GO:0046872">
    <property type="term" value="F:metal ion binding"/>
    <property type="evidence" value="ECO:0007669"/>
    <property type="project" value="UniProtKB-KW"/>
</dbReference>
<dbReference type="GO" id="GO:0005634">
    <property type="term" value="C:nucleus"/>
    <property type="evidence" value="ECO:0007669"/>
    <property type="project" value="UniProtKB-ARBA"/>
</dbReference>
<evidence type="ECO:0000313" key="9">
    <source>
        <dbReference type="EMBL" id="OJA13049.1"/>
    </source>
</evidence>
<dbReference type="GO" id="GO:0003723">
    <property type="term" value="F:RNA binding"/>
    <property type="evidence" value="ECO:0007669"/>
    <property type="project" value="UniProtKB-KW"/>
</dbReference>
<dbReference type="OrthoDB" id="2640446at2759"/>
<evidence type="ECO:0000256" key="4">
    <source>
        <dbReference type="ARBA" id="ARBA00022884"/>
    </source>
</evidence>
<keyword evidence="10" id="KW-1185">Reference proteome</keyword>
<evidence type="ECO:0000256" key="3">
    <source>
        <dbReference type="ARBA" id="ARBA00022801"/>
    </source>
</evidence>
<comment type="catalytic activity">
    <reaction evidence="6">
        <text>DNA(n) + a 2'-deoxyribonucleoside 5'-triphosphate = DNA(n+1) + diphosphate</text>
        <dbReference type="Rhea" id="RHEA:22508"/>
        <dbReference type="Rhea" id="RHEA-COMP:17339"/>
        <dbReference type="Rhea" id="RHEA-COMP:17340"/>
        <dbReference type="ChEBI" id="CHEBI:33019"/>
        <dbReference type="ChEBI" id="CHEBI:61560"/>
        <dbReference type="ChEBI" id="CHEBI:173112"/>
        <dbReference type="EC" id="2.7.7.7"/>
    </reaction>
</comment>
<dbReference type="InterPro" id="IPR013103">
    <property type="entry name" value="RVT_2"/>
</dbReference>
<keyword evidence="3" id="KW-0378">Hydrolase</keyword>
<dbReference type="Proteomes" id="UP000183567">
    <property type="component" value="Unassembled WGS sequence"/>
</dbReference>
<dbReference type="InterPro" id="IPR012337">
    <property type="entry name" value="RNaseH-like_sf"/>
</dbReference>
<dbReference type="PROSITE" id="PS50994">
    <property type="entry name" value="INTEGRASE"/>
    <property type="match status" value="1"/>
</dbReference>
<dbReference type="GO" id="GO:0003964">
    <property type="term" value="F:RNA-directed DNA polymerase activity"/>
    <property type="evidence" value="ECO:0007669"/>
    <property type="project" value="UniProtKB-EC"/>
</dbReference>
<gene>
    <name evidence="9" type="ORF">AZE42_11790</name>
</gene>
<dbReference type="Gene3D" id="3.30.420.10">
    <property type="entry name" value="Ribonuclease H-like superfamily/Ribonuclease H"/>
    <property type="match status" value="1"/>
</dbReference>
<keyword evidence="1" id="KW-0815">Transposition</keyword>
<dbReference type="InterPro" id="IPR036397">
    <property type="entry name" value="RNaseH_sf"/>
</dbReference>
<keyword evidence="2" id="KW-0479">Metal-binding</keyword>
<sequence length="550" mass="60787">MYAKVTRKPIAKECEGERAKDFAGEVHTDLWGPTPVTTLGGRHYYVSFTDDKTRLTYLHLLCQKSEVFTAYKDFKAWCNTQHGARVKVLHSDRGGEYLGKEFVMHLKAAGTEQKLTIHNTPQHNGVAERLNRTLLEKVHAMLHKSGLPRFLWGEAVHHAIWLKNCTPTKALDGGTPLEAATGVKPDLHRVCVWGSPIWVCVEAGSKLGGRVEEGRWIGVDDASRNGCRVYWPARQAITMERNVYWDPTCTETLSREGEDEGNIPGAMITPSMHITPPQPQLLGSIPAPVPSIPTPVPAPEPEPPARHARKPSQHVLDIINANSTIPRGIKLLPTIEVDEPADVEEEDAVEWLLSIIEDPDDELCSANLAMAIGEATTESEALEPRTLAEARRCPDWAQWEEGIREELAMLQAAGAWELADLPDGANLVGSKWVFRAKKDAAGHIVCYKARLVAQGFSQVPGIDFFDTYAPVATLASIRTVLAMSARQNYKLHQIDIKGAYLNGKLTDEEVIYMRQPPSFESLNHPNKVCRLCKTLYGVGTTIVVGVLCLA</sequence>
<name>A0A1J8QHF4_9AGAM</name>
<evidence type="ECO:0000256" key="2">
    <source>
        <dbReference type="ARBA" id="ARBA00022723"/>
    </source>
</evidence>
<comment type="catalytic activity">
    <reaction evidence="5">
        <text>DNA(n) + a 2'-deoxyribonucleoside 5'-triphosphate = DNA(n+1) + diphosphate</text>
        <dbReference type="Rhea" id="RHEA:22508"/>
        <dbReference type="Rhea" id="RHEA-COMP:17339"/>
        <dbReference type="Rhea" id="RHEA-COMP:17340"/>
        <dbReference type="ChEBI" id="CHEBI:33019"/>
        <dbReference type="ChEBI" id="CHEBI:61560"/>
        <dbReference type="ChEBI" id="CHEBI:173112"/>
        <dbReference type="EC" id="2.7.7.49"/>
    </reaction>
</comment>
<proteinExistence type="predicted"/>
<dbReference type="GO" id="GO:0015074">
    <property type="term" value="P:DNA integration"/>
    <property type="evidence" value="ECO:0007669"/>
    <property type="project" value="InterPro"/>
</dbReference>
<feature type="region of interest" description="Disordered" evidence="7">
    <location>
        <begin position="287"/>
        <end position="311"/>
    </location>
</feature>
<dbReference type="GO" id="GO:0032196">
    <property type="term" value="P:transposition"/>
    <property type="evidence" value="ECO:0007669"/>
    <property type="project" value="UniProtKB-KW"/>
</dbReference>
<dbReference type="Pfam" id="PF07727">
    <property type="entry name" value="RVT_2"/>
    <property type="match status" value="1"/>
</dbReference>
<evidence type="ECO:0000313" key="10">
    <source>
        <dbReference type="Proteomes" id="UP000183567"/>
    </source>
</evidence>
<accession>A0A1J8QHF4</accession>
<comment type="caution">
    <text evidence="9">The sequence shown here is derived from an EMBL/GenBank/DDBJ whole genome shotgun (WGS) entry which is preliminary data.</text>
</comment>
<dbReference type="AlphaFoldDB" id="A0A1J8QHF4"/>
<evidence type="ECO:0000256" key="1">
    <source>
        <dbReference type="ARBA" id="ARBA00022578"/>
    </source>
</evidence>
<dbReference type="SUPFAM" id="SSF53098">
    <property type="entry name" value="Ribonuclease H-like"/>
    <property type="match status" value="1"/>
</dbReference>
<evidence type="ECO:0000256" key="6">
    <source>
        <dbReference type="ARBA" id="ARBA00049244"/>
    </source>
</evidence>
<evidence type="ECO:0000259" key="8">
    <source>
        <dbReference type="PROSITE" id="PS50994"/>
    </source>
</evidence>
<organism evidence="9 10">
    <name type="scientific">Rhizopogon vesiculosus</name>
    <dbReference type="NCBI Taxonomy" id="180088"/>
    <lineage>
        <taxon>Eukaryota</taxon>
        <taxon>Fungi</taxon>
        <taxon>Dikarya</taxon>
        <taxon>Basidiomycota</taxon>
        <taxon>Agaricomycotina</taxon>
        <taxon>Agaricomycetes</taxon>
        <taxon>Agaricomycetidae</taxon>
        <taxon>Boletales</taxon>
        <taxon>Suillineae</taxon>
        <taxon>Rhizopogonaceae</taxon>
        <taxon>Rhizopogon</taxon>
    </lineage>
</organism>
<dbReference type="PANTHER" id="PTHR42648:SF28">
    <property type="entry name" value="TRANSPOSON-ENCODED PROTEIN WITH RIBONUCLEASE H-LIKE AND RETROVIRUS ZINC FINGER-LIKE DOMAINS"/>
    <property type="match status" value="1"/>
</dbReference>
<dbReference type="InterPro" id="IPR039537">
    <property type="entry name" value="Retrotran_Ty1/copia-like"/>
</dbReference>